<reference evidence="1 2" key="1">
    <citation type="journal article" date="2017" name="Mol. Ecol.">
        <title>Comparative and population genomic landscape of Phellinus noxius: A hypervariable fungus causing root rot in trees.</title>
        <authorList>
            <person name="Chung C.L."/>
            <person name="Lee T.J."/>
            <person name="Akiba M."/>
            <person name="Lee H.H."/>
            <person name="Kuo T.H."/>
            <person name="Liu D."/>
            <person name="Ke H.M."/>
            <person name="Yokoi T."/>
            <person name="Roa M.B."/>
            <person name="Lu M.J."/>
            <person name="Chang Y.Y."/>
            <person name="Ann P.J."/>
            <person name="Tsai J.N."/>
            <person name="Chen C.Y."/>
            <person name="Tzean S.S."/>
            <person name="Ota Y."/>
            <person name="Hattori T."/>
            <person name="Sahashi N."/>
            <person name="Liou R.F."/>
            <person name="Kikuchi T."/>
            <person name="Tsai I.J."/>
        </authorList>
    </citation>
    <scope>NUCLEOTIDE SEQUENCE [LARGE SCALE GENOMIC DNA]</scope>
    <source>
        <strain evidence="1 2">FFPRI411160</strain>
    </source>
</reference>
<sequence length="166" mass="19611">MASRKRKFNDSHMQEEAVALLEYNQKWMEILGYAPPLKDLESFPDRPIPLPNITFDDIPWPIRKISQRVILDDEDFQFTKEDWLEKRQKIYWNPAFIETNVKPNVAHENKEIALALAGIISLYIYENAEDTSLEISRAKEKLYRAMVVHRDFQAKVLSTEAMKKQR</sequence>
<evidence type="ECO:0000313" key="1">
    <source>
        <dbReference type="EMBL" id="PAV19192.1"/>
    </source>
</evidence>
<dbReference type="InParanoid" id="A0A286UHW8"/>
<gene>
    <name evidence="1" type="ORF">PNOK_0603600</name>
</gene>
<proteinExistence type="predicted"/>
<name>A0A286UHW8_9AGAM</name>
<dbReference type="AlphaFoldDB" id="A0A286UHW8"/>
<comment type="caution">
    <text evidence="1">The sequence shown here is derived from an EMBL/GenBank/DDBJ whole genome shotgun (WGS) entry which is preliminary data.</text>
</comment>
<keyword evidence="2" id="KW-1185">Reference proteome</keyword>
<protein>
    <submittedName>
        <fullName evidence="1">Uncharacterized protein</fullName>
    </submittedName>
</protein>
<dbReference type="EMBL" id="NBII01000005">
    <property type="protein sequence ID" value="PAV19192.1"/>
    <property type="molecule type" value="Genomic_DNA"/>
</dbReference>
<dbReference type="Proteomes" id="UP000217199">
    <property type="component" value="Unassembled WGS sequence"/>
</dbReference>
<evidence type="ECO:0000313" key="2">
    <source>
        <dbReference type="Proteomes" id="UP000217199"/>
    </source>
</evidence>
<accession>A0A286UHW8</accession>
<organism evidence="1 2">
    <name type="scientific">Pyrrhoderma noxium</name>
    <dbReference type="NCBI Taxonomy" id="2282107"/>
    <lineage>
        <taxon>Eukaryota</taxon>
        <taxon>Fungi</taxon>
        <taxon>Dikarya</taxon>
        <taxon>Basidiomycota</taxon>
        <taxon>Agaricomycotina</taxon>
        <taxon>Agaricomycetes</taxon>
        <taxon>Hymenochaetales</taxon>
        <taxon>Hymenochaetaceae</taxon>
        <taxon>Pyrrhoderma</taxon>
    </lineage>
</organism>